<feature type="binding site" evidence="17">
    <location>
        <position position="833"/>
    </location>
    <ligand>
        <name>Mg(2+)</name>
        <dbReference type="ChEBI" id="CHEBI:18420"/>
        <label>3</label>
    </ligand>
</feature>
<feature type="binding site" evidence="17">
    <location>
        <position position="753"/>
    </location>
    <ligand>
        <name>ATP</name>
        <dbReference type="ChEBI" id="CHEBI:30616"/>
        <label>2</label>
    </ligand>
</feature>
<evidence type="ECO:0000259" key="19">
    <source>
        <dbReference type="PROSITE" id="PS51855"/>
    </source>
</evidence>
<keyword evidence="13" id="KW-0464">Manganese</keyword>
<dbReference type="InterPro" id="IPR011607">
    <property type="entry name" value="MGS-like_dom"/>
</dbReference>
<dbReference type="SUPFAM" id="SSF56059">
    <property type="entry name" value="Glutathione synthetase ATP-binding domain-like"/>
    <property type="match status" value="2"/>
</dbReference>
<feature type="binding site" evidence="17">
    <location>
        <position position="298"/>
    </location>
    <ligand>
        <name>Mn(2+)</name>
        <dbReference type="ChEBI" id="CHEBI:29035"/>
        <label>2</label>
    </ligand>
</feature>
<feature type="binding site" evidence="17">
    <location>
        <position position="210"/>
    </location>
    <ligand>
        <name>ATP</name>
        <dbReference type="ChEBI" id="CHEBI:30616"/>
        <label>1</label>
    </ligand>
</feature>
<dbReference type="InterPro" id="IPR036914">
    <property type="entry name" value="MGS-like_dom_sf"/>
</dbReference>
<dbReference type="GO" id="GO:0046872">
    <property type="term" value="F:metal ion binding"/>
    <property type="evidence" value="ECO:0007669"/>
    <property type="project" value="UniProtKB-KW"/>
</dbReference>
<feature type="binding site" evidence="17">
    <location>
        <position position="169"/>
    </location>
    <ligand>
        <name>ATP</name>
        <dbReference type="ChEBI" id="CHEBI:30616"/>
        <label>1</label>
    </ligand>
</feature>
<evidence type="ECO:0000256" key="1">
    <source>
        <dbReference type="ARBA" id="ARBA00001936"/>
    </source>
</evidence>
<keyword evidence="12 17" id="KW-0665">Pyrimidine biosynthesis</keyword>
<evidence type="ECO:0000256" key="5">
    <source>
        <dbReference type="ARBA" id="ARBA00022598"/>
    </source>
</evidence>
<keyword evidence="8 17" id="KW-0677">Repeat</keyword>
<evidence type="ECO:0000256" key="8">
    <source>
        <dbReference type="ARBA" id="ARBA00022737"/>
    </source>
</evidence>
<comment type="domain">
    <text evidence="17">The large subunit is composed of 2 ATP-grasp domains that are involved in binding the 2 ATP molecules needed for carbamoyl phosphate synthesis. The N-terminal ATP-grasp domain (referred to as the carboxyphosphate synthetic component) catalyzes the ATP-dependent phosphorylation of hydrogencarbonate to carboxyphosphate and the subsequent nucleophilic attack by ammonia to form a carbamate intermediate. The C-terminal ATP-grasp domain (referred to as the carbamoyl phosphate synthetic component) then catalyzes the phosphorylation of carbamate with the second ATP to form the end product carbamoyl phosphate. The reactive and unstable enzyme intermediates are sequentially channeled from one active site to the next through the interior of the protein over a distance of at least 96 A.</text>
</comment>
<dbReference type="Gene3D" id="3.40.50.20">
    <property type="match status" value="2"/>
</dbReference>
<evidence type="ECO:0000313" key="21">
    <source>
        <dbReference type="Proteomes" id="UP000824130"/>
    </source>
</evidence>
<dbReference type="InterPro" id="IPR006275">
    <property type="entry name" value="CPSase_lsu"/>
</dbReference>
<dbReference type="Gene3D" id="1.10.1030.10">
    <property type="entry name" value="Carbamoyl-phosphate synthetase, large subunit oligomerisation domain"/>
    <property type="match status" value="1"/>
</dbReference>
<evidence type="ECO:0000256" key="6">
    <source>
        <dbReference type="ARBA" id="ARBA00022605"/>
    </source>
</evidence>
<feature type="binding site" evidence="17">
    <location>
        <position position="176"/>
    </location>
    <ligand>
        <name>ATP</name>
        <dbReference type="ChEBI" id="CHEBI:30616"/>
        <label>1</label>
    </ligand>
</feature>
<feature type="binding site" evidence="17">
    <location>
        <position position="284"/>
    </location>
    <ligand>
        <name>Mg(2+)</name>
        <dbReference type="ChEBI" id="CHEBI:18420"/>
        <label>1</label>
    </ligand>
</feature>
<comment type="function">
    <text evidence="17">Large subunit of the glutamine-dependent carbamoyl phosphate synthetase (CPSase). CPSase catalyzes the formation of carbamoyl phosphate from the ammonia moiety of glutamine, carbonate, and phosphate donated by ATP, constituting the first step of 2 biosynthetic pathways, one leading to arginine and/or urea and the other to pyrimidine nucleotides. The large subunit (synthetase) binds the substrates ammonia (free or transferred from glutamine from the small subunit), hydrogencarbonate and ATP and carries out an ATP-coupled ligase reaction, activating hydrogencarbonate by forming carboxy phosphate which reacts with ammonia to form carbamoyl phosphate.</text>
</comment>
<feature type="binding site" evidence="17">
    <location>
        <position position="242"/>
    </location>
    <ligand>
        <name>ATP</name>
        <dbReference type="ChEBI" id="CHEBI:30616"/>
        <label>1</label>
    </ligand>
</feature>
<dbReference type="Pfam" id="PF02142">
    <property type="entry name" value="MGS"/>
    <property type="match status" value="1"/>
</dbReference>
<dbReference type="EC" id="6.3.4.16" evidence="17"/>
<comment type="catalytic activity">
    <reaction evidence="15 17">
        <text>hydrogencarbonate + L-glutamine + 2 ATP + H2O = carbamoyl phosphate + L-glutamate + 2 ADP + phosphate + 2 H(+)</text>
        <dbReference type="Rhea" id="RHEA:18633"/>
        <dbReference type="ChEBI" id="CHEBI:15377"/>
        <dbReference type="ChEBI" id="CHEBI:15378"/>
        <dbReference type="ChEBI" id="CHEBI:17544"/>
        <dbReference type="ChEBI" id="CHEBI:29985"/>
        <dbReference type="ChEBI" id="CHEBI:30616"/>
        <dbReference type="ChEBI" id="CHEBI:43474"/>
        <dbReference type="ChEBI" id="CHEBI:58228"/>
        <dbReference type="ChEBI" id="CHEBI:58359"/>
        <dbReference type="ChEBI" id="CHEBI:456216"/>
        <dbReference type="EC" id="6.3.5.5"/>
    </reaction>
</comment>
<name>A0A9D1N7T9_9FIRM</name>
<dbReference type="SMART" id="SM01096">
    <property type="entry name" value="CPSase_L_D3"/>
    <property type="match status" value="1"/>
</dbReference>
<comment type="pathway">
    <text evidence="17">Pyrimidine metabolism; UMP biosynthesis via de novo pathway; (S)-dihydroorotate from bicarbonate: step 1/3.</text>
</comment>
<comment type="cofactor">
    <cofactor evidence="1">
        <name>Mn(2+)</name>
        <dbReference type="ChEBI" id="CHEBI:29035"/>
    </cofactor>
</comment>
<dbReference type="FunFam" id="1.10.1030.10:FF:000002">
    <property type="entry name" value="Carbamoyl-phosphate synthase large chain"/>
    <property type="match status" value="1"/>
</dbReference>
<reference evidence="20" key="2">
    <citation type="journal article" date="2021" name="PeerJ">
        <title>Extensive microbial diversity within the chicken gut microbiome revealed by metagenomics and culture.</title>
        <authorList>
            <person name="Gilroy R."/>
            <person name="Ravi A."/>
            <person name="Getino M."/>
            <person name="Pursley I."/>
            <person name="Horton D.L."/>
            <person name="Alikhan N.F."/>
            <person name="Baker D."/>
            <person name="Gharbi K."/>
            <person name="Hall N."/>
            <person name="Watson M."/>
            <person name="Adriaenssens E.M."/>
            <person name="Foster-Nyarko E."/>
            <person name="Jarju S."/>
            <person name="Secka A."/>
            <person name="Antonio M."/>
            <person name="Oren A."/>
            <person name="Chaudhuri R.R."/>
            <person name="La Ragione R."/>
            <person name="Hildebrand F."/>
            <person name="Pallen M.J."/>
        </authorList>
    </citation>
    <scope>NUCLEOTIDE SEQUENCE</scope>
    <source>
        <strain evidence="20">ChiSjej4B22-8349</strain>
    </source>
</reference>
<feature type="binding site" evidence="17">
    <location>
        <position position="833"/>
    </location>
    <ligand>
        <name>ATP</name>
        <dbReference type="ChEBI" id="CHEBI:30616"/>
        <label>2</label>
    </ligand>
</feature>
<keyword evidence="10 17" id="KW-0067">ATP-binding</keyword>
<evidence type="ECO:0000313" key="20">
    <source>
        <dbReference type="EMBL" id="HIU96764.1"/>
    </source>
</evidence>
<dbReference type="SUPFAM" id="SSF52335">
    <property type="entry name" value="Methylglyoxal synthase-like"/>
    <property type="match status" value="1"/>
</dbReference>
<feature type="binding site" evidence="17">
    <location>
        <position position="749"/>
    </location>
    <ligand>
        <name>ATP</name>
        <dbReference type="ChEBI" id="CHEBI:30616"/>
        <label>2</label>
    </ligand>
</feature>
<comment type="catalytic activity">
    <reaction evidence="14 17">
        <text>hydrogencarbonate + NH4(+) + 2 ATP = carbamoyl phosphate + 2 ADP + phosphate + 2 H(+)</text>
        <dbReference type="Rhea" id="RHEA:18029"/>
        <dbReference type="ChEBI" id="CHEBI:15378"/>
        <dbReference type="ChEBI" id="CHEBI:17544"/>
        <dbReference type="ChEBI" id="CHEBI:28938"/>
        <dbReference type="ChEBI" id="CHEBI:30616"/>
        <dbReference type="ChEBI" id="CHEBI:43474"/>
        <dbReference type="ChEBI" id="CHEBI:58228"/>
        <dbReference type="ChEBI" id="CHEBI:456216"/>
        <dbReference type="EC" id="6.3.4.16"/>
    </reaction>
</comment>
<dbReference type="Pfam" id="PF02787">
    <property type="entry name" value="CPSase_L_D3"/>
    <property type="match status" value="1"/>
</dbReference>
<dbReference type="GO" id="GO:0044205">
    <property type="term" value="P:'de novo' UMP biosynthetic process"/>
    <property type="evidence" value="ECO:0007669"/>
    <property type="project" value="UniProtKB-UniRule"/>
</dbReference>
<keyword evidence="4 17" id="KW-0055">Arginine biosynthesis</keyword>
<feature type="binding site" evidence="17">
    <location>
        <position position="821"/>
    </location>
    <ligand>
        <name>ATP</name>
        <dbReference type="ChEBI" id="CHEBI:30616"/>
        <label>2</label>
    </ligand>
</feature>
<feature type="binding site" evidence="17">
    <location>
        <position position="298"/>
    </location>
    <ligand>
        <name>Mg(2+)</name>
        <dbReference type="ChEBI" id="CHEBI:18420"/>
        <label>1</label>
    </ligand>
</feature>
<dbReference type="HAMAP" id="MF_01210_B">
    <property type="entry name" value="CPSase_L_chain_B"/>
    <property type="match status" value="1"/>
</dbReference>
<comment type="similarity">
    <text evidence="3 17">Belongs to the CarB family.</text>
</comment>
<evidence type="ECO:0000256" key="13">
    <source>
        <dbReference type="ARBA" id="ARBA00023211"/>
    </source>
</evidence>
<feature type="binding site" evidence="17">
    <location>
        <position position="833"/>
    </location>
    <ligand>
        <name>Mg(2+)</name>
        <dbReference type="ChEBI" id="CHEBI:18420"/>
        <label>4</label>
    </ligand>
</feature>
<dbReference type="SUPFAM" id="SSF52440">
    <property type="entry name" value="PreATP-grasp domain"/>
    <property type="match status" value="2"/>
</dbReference>
<dbReference type="InterPro" id="IPR011761">
    <property type="entry name" value="ATP-grasp"/>
</dbReference>
<evidence type="ECO:0000256" key="9">
    <source>
        <dbReference type="ARBA" id="ARBA00022741"/>
    </source>
</evidence>
<dbReference type="AlphaFoldDB" id="A0A9D1N7T9"/>
<evidence type="ECO:0000256" key="3">
    <source>
        <dbReference type="ARBA" id="ARBA00009799"/>
    </source>
</evidence>
<evidence type="ECO:0000256" key="7">
    <source>
        <dbReference type="ARBA" id="ARBA00022723"/>
    </source>
</evidence>
<dbReference type="SUPFAM" id="SSF48108">
    <property type="entry name" value="Carbamoyl phosphate synthetase, large subunit connection domain"/>
    <property type="match status" value="1"/>
</dbReference>
<feature type="binding site" evidence="17">
    <location>
        <position position="298"/>
    </location>
    <ligand>
        <name>ATP</name>
        <dbReference type="ChEBI" id="CHEBI:30616"/>
        <label>1</label>
    </ligand>
</feature>
<keyword evidence="9 17" id="KW-0547">Nucleotide-binding</keyword>
<feature type="region of interest" description="Carboxyphosphate synthetic domain" evidence="17">
    <location>
        <begin position="1"/>
        <end position="401"/>
    </location>
</feature>
<keyword evidence="5 17" id="KW-0436">Ligase</keyword>
<dbReference type="FunFam" id="3.30.470.20:FF:000001">
    <property type="entry name" value="Carbamoyl-phosphate synthase large chain"/>
    <property type="match status" value="1"/>
</dbReference>
<dbReference type="NCBIfam" id="NF009455">
    <property type="entry name" value="PRK12815.1"/>
    <property type="match status" value="1"/>
</dbReference>
<feature type="binding site" evidence="17">
    <location>
        <position position="821"/>
    </location>
    <ligand>
        <name>Mg(2+)</name>
        <dbReference type="ChEBI" id="CHEBI:18420"/>
        <label>3</label>
    </ligand>
</feature>
<dbReference type="GO" id="GO:0004087">
    <property type="term" value="F:carbamoyl-phosphate synthase (ammonia) activity"/>
    <property type="evidence" value="ECO:0007669"/>
    <property type="project" value="UniProtKB-EC"/>
</dbReference>
<evidence type="ECO:0000256" key="11">
    <source>
        <dbReference type="ARBA" id="ARBA00022842"/>
    </source>
</evidence>
<evidence type="ECO:0000256" key="16">
    <source>
        <dbReference type="ARBA" id="ARBA00060037"/>
    </source>
</evidence>
<dbReference type="GO" id="GO:0006526">
    <property type="term" value="P:L-arginine biosynthetic process"/>
    <property type="evidence" value="ECO:0007669"/>
    <property type="project" value="UniProtKB-UniRule"/>
</dbReference>
<feature type="binding site" evidence="17">
    <location>
        <position position="241"/>
    </location>
    <ligand>
        <name>ATP</name>
        <dbReference type="ChEBI" id="CHEBI:30616"/>
        <label>1</label>
    </ligand>
</feature>
<feature type="binding site" evidence="17">
    <location>
        <position position="778"/>
    </location>
    <ligand>
        <name>ATP</name>
        <dbReference type="ChEBI" id="CHEBI:30616"/>
        <label>2</label>
    </ligand>
</feature>
<dbReference type="EMBL" id="DVOB01000186">
    <property type="protein sequence ID" value="HIU96764.1"/>
    <property type="molecule type" value="Genomic_DNA"/>
</dbReference>
<comment type="pathway">
    <text evidence="2 17">Amino-acid biosynthesis; L-arginine biosynthesis; carbamoyl phosphate from bicarbonate: step 1/1.</text>
</comment>
<keyword evidence="7" id="KW-0479">Metal-binding</keyword>
<feature type="binding site" evidence="17">
    <location>
        <position position="833"/>
    </location>
    <ligand>
        <name>Mn(2+)</name>
        <dbReference type="ChEBI" id="CHEBI:29035"/>
        <label>3</label>
    </ligand>
</feature>
<feature type="binding site" evidence="17">
    <location>
        <position position="747"/>
    </location>
    <ligand>
        <name>ATP</name>
        <dbReference type="ChEBI" id="CHEBI:30616"/>
        <label>2</label>
    </ligand>
</feature>
<dbReference type="InterPro" id="IPR058047">
    <property type="entry name" value="CPSase_preATP-grasp"/>
</dbReference>
<evidence type="ECO:0000256" key="17">
    <source>
        <dbReference type="HAMAP-Rule" id="MF_01210"/>
    </source>
</evidence>
<dbReference type="InterPro" id="IPR005479">
    <property type="entry name" value="CPAse_ATP-bd"/>
</dbReference>
<feature type="binding site" evidence="17">
    <location>
        <position position="243"/>
    </location>
    <ligand>
        <name>ATP</name>
        <dbReference type="ChEBI" id="CHEBI:30616"/>
        <label>1</label>
    </ligand>
</feature>
<feature type="binding site" evidence="17">
    <location>
        <position position="300"/>
    </location>
    <ligand>
        <name>Mn(2+)</name>
        <dbReference type="ChEBI" id="CHEBI:29035"/>
        <label>2</label>
    </ligand>
</feature>
<feature type="binding site" evidence="17">
    <location>
        <position position="821"/>
    </location>
    <ligand>
        <name>Mn(2+)</name>
        <dbReference type="ChEBI" id="CHEBI:29035"/>
        <label>3</label>
    </ligand>
</feature>
<dbReference type="InterPro" id="IPR005483">
    <property type="entry name" value="CPSase_dom"/>
</dbReference>
<dbReference type="FunFam" id="3.40.50.20:FF:000002">
    <property type="entry name" value="Carbamoyl-phosphate synthase large chain"/>
    <property type="match status" value="1"/>
</dbReference>
<feature type="binding site" evidence="17">
    <location>
        <position position="833"/>
    </location>
    <ligand>
        <name>Mn(2+)</name>
        <dbReference type="ChEBI" id="CHEBI:29035"/>
        <label>4</label>
    </ligand>
</feature>
<keyword evidence="6 17" id="KW-0028">Amino-acid biosynthesis</keyword>
<dbReference type="Proteomes" id="UP000824130">
    <property type="component" value="Unassembled WGS sequence"/>
</dbReference>
<dbReference type="FunFam" id="3.40.50.20:FF:000001">
    <property type="entry name" value="Carbamoyl-phosphate synthase large chain"/>
    <property type="match status" value="1"/>
</dbReference>
<dbReference type="PANTHER" id="PTHR11405">
    <property type="entry name" value="CARBAMOYLTRANSFERASE FAMILY MEMBER"/>
    <property type="match status" value="1"/>
</dbReference>
<comment type="caution">
    <text evidence="20">The sequence shown here is derived from an EMBL/GenBank/DDBJ whole genome shotgun (WGS) entry which is preliminary data.</text>
</comment>
<feature type="binding site" evidence="17">
    <location>
        <position position="835"/>
    </location>
    <ligand>
        <name>Mg(2+)</name>
        <dbReference type="ChEBI" id="CHEBI:18420"/>
        <label>4</label>
    </ligand>
</feature>
<feature type="binding site" evidence="17">
    <location>
        <position position="781"/>
    </location>
    <ligand>
        <name>ATP</name>
        <dbReference type="ChEBI" id="CHEBI:30616"/>
        <label>2</label>
    </ligand>
</feature>
<feature type="binding site" evidence="17">
    <location>
        <position position="175"/>
    </location>
    <ligand>
        <name>ATP</name>
        <dbReference type="ChEBI" id="CHEBI:30616"/>
        <label>1</label>
    </ligand>
</feature>
<dbReference type="FunFam" id="3.30.470.20:FF:000026">
    <property type="entry name" value="Carbamoyl-phosphate synthase large chain"/>
    <property type="match status" value="1"/>
</dbReference>
<evidence type="ECO:0000256" key="15">
    <source>
        <dbReference type="ARBA" id="ARBA00048816"/>
    </source>
</evidence>
<feature type="domain" description="ATP-grasp" evidence="18">
    <location>
        <begin position="672"/>
        <end position="862"/>
    </location>
</feature>
<feature type="binding site" evidence="17">
    <location>
        <position position="298"/>
    </location>
    <ligand>
        <name>Mg(2+)</name>
        <dbReference type="ChEBI" id="CHEBI:18420"/>
        <label>2</label>
    </ligand>
</feature>
<evidence type="ECO:0000259" key="18">
    <source>
        <dbReference type="PROSITE" id="PS50975"/>
    </source>
</evidence>
<dbReference type="PROSITE" id="PS00866">
    <property type="entry name" value="CPSASE_1"/>
    <property type="match status" value="2"/>
</dbReference>
<evidence type="ECO:0000256" key="2">
    <source>
        <dbReference type="ARBA" id="ARBA00005077"/>
    </source>
</evidence>
<dbReference type="FunFam" id="3.30.1490.20:FF:000001">
    <property type="entry name" value="Carbamoyl-phosphate synthase large chain"/>
    <property type="match status" value="1"/>
</dbReference>
<dbReference type="PANTHER" id="PTHR11405:SF53">
    <property type="entry name" value="CARBAMOYL-PHOSPHATE SYNTHASE [AMMONIA], MITOCHONDRIAL"/>
    <property type="match status" value="1"/>
</dbReference>
<feature type="binding site" evidence="17">
    <location>
        <position position="284"/>
    </location>
    <ligand>
        <name>Mn(2+)</name>
        <dbReference type="ChEBI" id="CHEBI:29035"/>
        <label>1</label>
    </ligand>
</feature>
<dbReference type="Pfam" id="PF25596">
    <property type="entry name" value="CPSase_L_D1"/>
    <property type="match status" value="2"/>
</dbReference>
<protein>
    <recommendedName>
        <fullName evidence="17">Carbamoyl phosphate synthase large chain</fullName>
        <ecNumber evidence="17">6.3.4.16</ecNumber>
        <ecNumber evidence="17">6.3.5.5</ecNumber>
    </recommendedName>
    <alternativeName>
        <fullName evidence="17">Carbamoyl phosphate synthetase ammonia chain</fullName>
    </alternativeName>
</protein>
<feature type="binding site" evidence="17">
    <location>
        <position position="780"/>
    </location>
    <ligand>
        <name>ATP</name>
        <dbReference type="ChEBI" id="CHEBI:30616"/>
        <label>2</label>
    </ligand>
</feature>
<dbReference type="PROSITE" id="PS51855">
    <property type="entry name" value="MGS"/>
    <property type="match status" value="1"/>
</dbReference>
<comment type="subunit">
    <text evidence="17">Composed of two chains; the small (or glutamine) chain promotes the hydrolysis of glutamine to ammonia, which is used by the large (or ammonia) chain to synthesize carbamoyl phosphate. Tetramer of heterodimers (alpha,beta)4.</text>
</comment>
<evidence type="ECO:0000256" key="10">
    <source>
        <dbReference type="ARBA" id="ARBA00022840"/>
    </source>
</evidence>
<feature type="binding site" evidence="17">
    <location>
        <position position="284"/>
    </location>
    <ligand>
        <name>ATP</name>
        <dbReference type="ChEBI" id="CHEBI:30616"/>
        <label>1</label>
    </ligand>
</feature>
<reference evidence="20" key="1">
    <citation type="submission" date="2020-10" db="EMBL/GenBank/DDBJ databases">
        <authorList>
            <person name="Gilroy R."/>
        </authorList>
    </citation>
    <scope>NUCLEOTIDE SEQUENCE</scope>
    <source>
        <strain evidence="20">ChiSjej4B22-8349</strain>
    </source>
</reference>
<sequence>MPKKPYLKKILIIGSGPIVIGQAAEFDYAGTQACKAIREEGIETILVNSNPATIMTDKGIADKVYMEPLTEEALEQILEKERPDGMLAGFGGQTGLNLAMELERKGVLKKYGTALLGVNRESIKRAEDREEFKKLMQEIGEPIPSSVIATSMDECYEFVRKEGFPVIIRPAYTLGGTGGGIAENERELELLCIKGMENSAIGQILLEKSVAGWKEIEYEVIRDSRDNCIIICSMENLDPVGVHTGDSIVVAPTQTLRDAEYQMLRDASIKIIRNLEIEGGCNVQFALDPDTGNYIVIEVNPRVSRSSALASKAAGYPIAKIAAKIAIGYNLDELYNYVTQTTSACFEPTLDYVVVKFPKWPFDKFRTASRKLGTQMKATGEVMSIDRTFESALLKALTSIEIKCDGLHIPFVTGLDDERLVEKLKACDDERIFCIAEVMRRKLMDVEDLYSLTKIDRWFLNKIKGIIDLEERLQEGPLTKDMVYEAESRGFTDTDIITLSGVSRDVLQDIRVYNDIYPVYKMVDTCGGEFDALTPYYYSCYDEEDESIRSPEEKILVIGSGPIRIGQGIEFDYCCVQGVWAIKELGYEAIIMNNNPETVSTDFDTSDKLYFESLHIDNVMNVIKRERPYGVILQFGGQTSLNLAEQLNSRSINILGTSYRNIDLAEDREKFCELLDELKIAVPEGVAVTNQEEAFEAVRKLGYPLVVRPSYVIGGRAMQVVYNDVELKRYLKEAVSLSTEHPVLIDQYIQGKEIEVDAIADGEDILIPGIMEHVERAGVHSGDSISVYPNYSLSEEVENTLLDYTRRISKALEVVGLVNIQYAYDGKKIYVIEVNPRASRTVPILSKVTRVPMVKLAVAAMLGHKLKDSGYGTGLYRKTEEYAVKVPVFSSAKLTDMDIALGPEMKSTGEVLGIDKDLDKALYKGFLGAGMAIPTEGNVFVTLRESEQNNYTAEILEDYAEAGFKLYATDDTIDFMKAHDIDVELMDYDTAQKWIMNHESDSDEKLSLVINMPVVANRKENDSFPVRRKAIERGISVMTCMDTAKVFLKAIKLKQRNVRLEYNTLD</sequence>
<dbReference type="NCBIfam" id="NF003671">
    <property type="entry name" value="PRK05294.1"/>
    <property type="match status" value="1"/>
</dbReference>
<organism evidence="20 21">
    <name type="scientific">Candidatus Allocopromorpha excrementipullorum</name>
    <dbReference type="NCBI Taxonomy" id="2840743"/>
    <lineage>
        <taxon>Bacteria</taxon>
        <taxon>Bacillati</taxon>
        <taxon>Bacillota</taxon>
        <taxon>Clostridia</taxon>
        <taxon>Eubacteriales</taxon>
        <taxon>Eubacteriaceae</taxon>
        <taxon>Eubacteriaceae incertae sedis</taxon>
        <taxon>Candidatus Allocopromorpha</taxon>
    </lineage>
</organism>
<dbReference type="PROSITE" id="PS50975">
    <property type="entry name" value="ATP_GRASP"/>
    <property type="match status" value="2"/>
</dbReference>
<evidence type="ECO:0000256" key="4">
    <source>
        <dbReference type="ARBA" id="ARBA00022571"/>
    </source>
</evidence>
<dbReference type="PRINTS" id="PR00098">
    <property type="entry name" value="CPSASE"/>
</dbReference>
<feature type="binding site" evidence="17">
    <location>
        <position position="835"/>
    </location>
    <ligand>
        <name>Mn(2+)</name>
        <dbReference type="ChEBI" id="CHEBI:29035"/>
        <label>4</label>
    </ligand>
</feature>
<comment type="function">
    <text evidence="16">Small subunit of the glutamine-dependent carbamoyl phosphate synthetase (CPSase). CPSase catalyzes the formation of carbamoyl phosphate from the ammonia moiety of glutamine, carbonate, and phosphate donated by ATP, constituting the first step of the biosynthetic pathway leading to pyrimidine nucleotides. The large subunit (synthetase) binds the substrates ammonia (free or transferred from glutamine from the small subunit), hydrogencarbonate and ATP and carries out an ATP-coupled ligase reaction, activating hydrogencarbonate by forming carboxy phosphate which reacts with ammonia to form carbamoyl phosphate.</text>
</comment>
<feature type="domain" description="MGS-like" evidence="19">
    <location>
        <begin position="931"/>
        <end position="1066"/>
    </location>
</feature>
<comment type="cofactor">
    <cofactor evidence="17">
        <name>Mg(2+)</name>
        <dbReference type="ChEBI" id="CHEBI:18420"/>
    </cofactor>
    <cofactor evidence="17">
        <name>Mn(2+)</name>
        <dbReference type="ChEBI" id="CHEBI:29035"/>
    </cofactor>
    <text evidence="17">Binds 4 Mg(2+) or Mn(2+) ions per subunit.</text>
</comment>
<gene>
    <name evidence="17 20" type="primary">carB</name>
    <name evidence="20" type="ORF">IAD25_08710</name>
</gene>
<dbReference type="InterPro" id="IPR036897">
    <property type="entry name" value="CarbamoylP_synth_lsu_oligo_sf"/>
</dbReference>
<feature type="binding site" evidence="17">
    <location>
        <position position="208"/>
    </location>
    <ligand>
        <name>ATP</name>
        <dbReference type="ChEBI" id="CHEBI:30616"/>
        <label>1</label>
    </ligand>
</feature>
<dbReference type="PROSITE" id="PS00867">
    <property type="entry name" value="CPSASE_2"/>
    <property type="match status" value="2"/>
</dbReference>
<feature type="binding site" evidence="17">
    <location>
        <position position="298"/>
    </location>
    <ligand>
        <name>Mn(2+)</name>
        <dbReference type="ChEBI" id="CHEBI:29035"/>
        <label>1</label>
    </ligand>
</feature>
<dbReference type="InterPro" id="IPR005480">
    <property type="entry name" value="CPSase_lsu_oligo"/>
</dbReference>
<dbReference type="NCBIfam" id="TIGR01369">
    <property type="entry name" value="CPSaseII_lrg"/>
    <property type="match status" value="1"/>
</dbReference>
<evidence type="ECO:0000256" key="14">
    <source>
        <dbReference type="ARBA" id="ARBA00047359"/>
    </source>
</evidence>
<feature type="region of interest" description="Carbamoyl phosphate synthetic domain" evidence="17">
    <location>
        <begin position="548"/>
        <end position="930"/>
    </location>
</feature>
<feature type="region of interest" description="Allosteric domain" evidence="17">
    <location>
        <begin position="931"/>
        <end position="1066"/>
    </location>
</feature>
<keyword evidence="11" id="KW-0460">Magnesium</keyword>
<comment type="caution">
    <text evidence="17">Lacks conserved residue(s) required for the propagation of feature annotation.</text>
</comment>
<dbReference type="EC" id="6.3.5.5" evidence="17"/>
<proteinExistence type="inferred from homology"/>
<feature type="binding site" evidence="17">
    <location>
        <position position="708"/>
    </location>
    <ligand>
        <name>ATP</name>
        <dbReference type="ChEBI" id="CHEBI:30616"/>
        <label>2</label>
    </ligand>
</feature>
<feature type="domain" description="ATP-grasp" evidence="18">
    <location>
        <begin position="133"/>
        <end position="327"/>
    </location>
</feature>
<dbReference type="Pfam" id="PF02786">
    <property type="entry name" value="CPSase_L_D2"/>
    <property type="match status" value="2"/>
</dbReference>
<evidence type="ECO:0000256" key="12">
    <source>
        <dbReference type="ARBA" id="ARBA00022975"/>
    </source>
</evidence>
<dbReference type="GO" id="GO:0005737">
    <property type="term" value="C:cytoplasm"/>
    <property type="evidence" value="ECO:0007669"/>
    <property type="project" value="TreeGrafter"/>
</dbReference>
<feature type="binding site" evidence="17">
    <location>
        <position position="300"/>
    </location>
    <ligand>
        <name>Mg(2+)</name>
        <dbReference type="ChEBI" id="CHEBI:18420"/>
        <label>2</label>
    </ligand>
</feature>
<dbReference type="Gene3D" id="3.40.50.1380">
    <property type="entry name" value="Methylglyoxal synthase-like domain"/>
    <property type="match status" value="1"/>
</dbReference>
<dbReference type="GO" id="GO:0004088">
    <property type="term" value="F:carbamoyl-phosphate synthase (glutamine-hydrolyzing) activity"/>
    <property type="evidence" value="ECO:0007669"/>
    <property type="project" value="UniProtKB-UniRule"/>
</dbReference>
<feature type="binding site" evidence="17">
    <location>
        <position position="215"/>
    </location>
    <ligand>
        <name>ATP</name>
        <dbReference type="ChEBI" id="CHEBI:30616"/>
        <label>1</label>
    </ligand>
</feature>
<feature type="binding site" evidence="17">
    <location>
        <position position="779"/>
    </location>
    <ligand>
        <name>ATP</name>
        <dbReference type="ChEBI" id="CHEBI:30616"/>
        <label>2</label>
    </ligand>
</feature>
<feature type="binding site" evidence="17">
    <location>
        <position position="129"/>
    </location>
    <ligand>
        <name>ATP</name>
        <dbReference type="ChEBI" id="CHEBI:30616"/>
        <label>1</label>
    </ligand>
</feature>
<dbReference type="GO" id="GO:0005524">
    <property type="term" value="F:ATP binding"/>
    <property type="evidence" value="ECO:0007669"/>
    <property type="project" value="UniProtKB-UniRule"/>
</dbReference>
<dbReference type="InterPro" id="IPR016185">
    <property type="entry name" value="PreATP-grasp_dom_sf"/>
</dbReference>
<dbReference type="Gene3D" id="3.30.470.20">
    <property type="entry name" value="ATP-grasp fold, B domain"/>
    <property type="match status" value="2"/>
</dbReference>
<dbReference type="GO" id="GO:0006541">
    <property type="term" value="P:glutamine metabolic process"/>
    <property type="evidence" value="ECO:0007669"/>
    <property type="project" value="TreeGrafter"/>
</dbReference>
<accession>A0A9D1N7T9</accession>